<dbReference type="NCBIfam" id="TIGR04183">
    <property type="entry name" value="Por_Secre_tail"/>
    <property type="match status" value="1"/>
</dbReference>
<evidence type="ECO:0000313" key="5">
    <source>
        <dbReference type="Proteomes" id="UP001597011"/>
    </source>
</evidence>
<keyword evidence="1 2" id="KW-0732">Signal</keyword>
<proteinExistence type="predicted"/>
<comment type="caution">
    <text evidence="4">The sequence shown here is derived from an EMBL/GenBank/DDBJ whole genome shotgun (WGS) entry which is preliminary data.</text>
</comment>
<protein>
    <submittedName>
        <fullName evidence="4">T9SS type A sorting domain-containing protein</fullName>
    </submittedName>
</protein>
<feature type="domain" description="Secretion system C-terminal sorting" evidence="3">
    <location>
        <begin position="228"/>
        <end position="305"/>
    </location>
</feature>
<feature type="signal peptide" evidence="2">
    <location>
        <begin position="1"/>
        <end position="19"/>
    </location>
</feature>
<reference evidence="5" key="1">
    <citation type="journal article" date="2019" name="Int. J. Syst. Evol. Microbiol.">
        <title>The Global Catalogue of Microorganisms (GCM) 10K type strain sequencing project: providing services to taxonomists for standard genome sequencing and annotation.</title>
        <authorList>
            <consortium name="The Broad Institute Genomics Platform"/>
            <consortium name="The Broad Institute Genome Sequencing Center for Infectious Disease"/>
            <person name="Wu L."/>
            <person name="Ma J."/>
        </authorList>
    </citation>
    <scope>NUCLEOTIDE SEQUENCE [LARGE SCALE GENOMIC DNA]</scope>
    <source>
        <strain evidence="5">CCUG 60529</strain>
    </source>
</reference>
<evidence type="ECO:0000256" key="1">
    <source>
        <dbReference type="ARBA" id="ARBA00022729"/>
    </source>
</evidence>
<dbReference type="RefSeq" id="WP_379940341.1">
    <property type="nucleotide sequence ID" value="NZ_JBHTIB010000008.1"/>
</dbReference>
<feature type="chain" id="PRO_5047186877" evidence="2">
    <location>
        <begin position="20"/>
        <end position="307"/>
    </location>
</feature>
<evidence type="ECO:0000313" key="4">
    <source>
        <dbReference type="EMBL" id="MFD0835297.1"/>
    </source>
</evidence>
<keyword evidence="5" id="KW-1185">Reference proteome</keyword>
<name>A0ABW3BTC6_9FLAO</name>
<gene>
    <name evidence="4" type="ORF">ACFQ0I_05945</name>
</gene>
<evidence type="ECO:0000256" key="2">
    <source>
        <dbReference type="SAM" id="SignalP"/>
    </source>
</evidence>
<dbReference type="InterPro" id="IPR026444">
    <property type="entry name" value="Secre_tail"/>
</dbReference>
<dbReference type="Proteomes" id="UP001597011">
    <property type="component" value="Unassembled WGS sequence"/>
</dbReference>
<accession>A0ABW3BTC6</accession>
<dbReference type="EMBL" id="JBHTIB010000008">
    <property type="protein sequence ID" value="MFD0835297.1"/>
    <property type="molecule type" value="Genomic_DNA"/>
</dbReference>
<dbReference type="Pfam" id="PF18962">
    <property type="entry name" value="Por_Secre_tail"/>
    <property type="match status" value="1"/>
</dbReference>
<organism evidence="4 5">
    <name type="scientific">Mariniflexile aquimaris</name>
    <dbReference type="NCBI Taxonomy" id="881009"/>
    <lineage>
        <taxon>Bacteria</taxon>
        <taxon>Pseudomonadati</taxon>
        <taxon>Bacteroidota</taxon>
        <taxon>Flavobacteriia</taxon>
        <taxon>Flavobacteriales</taxon>
        <taxon>Flavobacteriaceae</taxon>
        <taxon>Mariniflexile</taxon>
    </lineage>
</organism>
<dbReference type="Gene3D" id="2.60.40.4070">
    <property type="match status" value="1"/>
</dbReference>
<evidence type="ECO:0000259" key="3">
    <source>
        <dbReference type="Pfam" id="PF18962"/>
    </source>
</evidence>
<sequence length="307" mass="32561">MKKITFLLVVMASLSIGFAQQLTFIDFGSTATGYTSDGNWNNIATANAGSTAGLTANLIDSNGVSTGVTLTINDEFDTVNTAGTSSPDTSLPFPSTATRDSFFGETVTFNGKLEATGGFILTGLDTASYYSFSVFAARSGVSDNREALYTITGSSTKTGSLNASNNTANTAEILNVLPNASGEITFTAQPGTNNNNSSGFYYLGAIQMTKSSNQLSTKALELTNSLSVYPNPVSNTCSISFKLNGKSQVALTIYDLTGKSLSTIYNEKVSTNNFHYTWNRSNEMATGIYILEINVDGTKLNKKLILN</sequence>